<dbReference type="RefSeq" id="YP_009601596.1">
    <property type="nucleotide sequence ID" value="NC_041931.1"/>
</dbReference>
<keyword evidence="2" id="KW-1185">Reference proteome</keyword>
<protein>
    <submittedName>
        <fullName evidence="1">Helix-turn-helix DNA binding domain protein</fullName>
    </submittedName>
</protein>
<dbReference type="GeneID" id="40077441"/>
<organism evidence="1 2">
    <name type="scientific">Arthrobacter phage Jawnski</name>
    <dbReference type="NCBI Taxonomy" id="1772327"/>
    <lineage>
        <taxon>Viruses</taxon>
        <taxon>Duplodnaviria</taxon>
        <taxon>Heunggongvirae</taxon>
        <taxon>Uroviricota</taxon>
        <taxon>Caudoviricetes</taxon>
        <taxon>Berryhillviridae</taxon>
        <taxon>Jawnskivirus</taxon>
        <taxon>Jawnskivirus jawnski</taxon>
        <taxon>Marthavirus jawnski</taxon>
    </lineage>
</organism>
<sequence>MSTEHPPAGEQVSELSEHLNTAANAVVRTREDFEQAVLDAHLSGMTNVEIAKHVGRTEGAIRAILKRLQA</sequence>
<name>A0A0U4IEV6_9CAUD</name>
<dbReference type="Proteomes" id="UP000226460">
    <property type="component" value="Segment"/>
</dbReference>
<evidence type="ECO:0000313" key="1">
    <source>
        <dbReference type="EMBL" id="ALY09366.1"/>
    </source>
</evidence>
<dbReference type="EMBL" id="KU160651">
    <property type="protein sequence ID" value="ALY09366.1"/>
    <property type="molecule type" value="Genomic_DNA"/>
</dbReference>
<gene>
    <name evidence="1" type="primary">36</name>
    <name evidence="1" type="ORF">JAWNSKI_36</name>
</gene>
<dbReference type="KEGG" id="vg:40077441"/>
<reference evidence="1 2" key="1">
    <citation type="submission" date="2015-11" db="EMBL/GenBank/DDBJ databases">
        <authorList>
            <person name="Gant O."/>
            <person name="Schneider V.M."/>
            <person name="Bowman C.A."/>
            <person name="Russell D.A."/>
            <person name="Pope W.H."/>
            <person name="Jacobs-Sera D."/>
            <person name="Hendrix R.W."/>
            <person name="Hatfull G.F."/>
        </authorList>
    </citation>
    <scope>NUCLEOTIDE SEQUENCE [LARGE SCALE GENOMIC DNA]</scope>
</reference>
<dbReference type="Gene3D" id="1.10.10.60">
    <property type="entry name" value="Homeodomain-like"/>
    <property type="match status" value="1"/>
</dbReference>
<dbReference type="OrthoDB" id="22380at10239"/>
<proteinExistence type="predicted"/>
<accession>A0A0U4IEV6</accession>
<evidence type="ECO:0000313" key="2">
    <source>
        <dbReference type="Proteomes" id="UP000226460"/>
    </source>
</evidence>